<sequence>MSPLTPKREKSSFVLLLRVLSQCNSKEDEELLNTAKSLDVSGFIKIFGKNKKYKDALYHCAAF</sequence>
<reference evidence="1" key="1">
    <citation type="submission" date="2023-07" db="EMBL/GenBank/DDBJ databases">
        <authorList>
            <person name="Xia Y."/>
        </authorList>
    </citation>
    <scope>NUCLEOTIDE SEQUENCE</scope>
    <source>
        <strain evidence="1">F</strain>
    </source>
</reference>
<protein>
    <submittedName>
        <fullName evidence="1">Uncharacterized protein</fullName>
    </submittedName>
</protein>
<dbReference type="EMBL" id="OR343188">
    <property type="protein sequence ID" value="WNL49592.1"/>
    <property type="molecule type" value="Genomic_DNA"/>
</dbReference>
<organism evidence="1">
    <name type="scientific">Marseillevirus sp</name>
    <dbReference type="NCBI Taxonomy" id="2809551"/>
    <lineage>
        <taxon>Viruses</taxon>
        <taxon>Varidnaviria</taxon>
        <taxon>Bamfordvirae</taxon>
        <taxon>Nucleocytoviricota</taxon>
        <taxon>Megaviricetes</taxon>
        <taxon>Pimascovirales</taxon>
        <taxon>Pimascovirales incertae sedis</taxon>
        <taxon>Marseilleviridae</taxon>
        <taxon>Marseillevirus</taxon>
    </lineage>
</organism>
<gene>
    <name evidence="1" type="ORF">MarFTMF_076</name>
</gene>
<proteinExistence type="predicted"/>
<accession>A0AA96J0F9</accession>
<name>A0AA96J0F9_9VIRU</name>
<evidence type="ECO:0000313" key="1">
    <source>
        <dbReference type="EMBL" id="WNL49592.1"/>
    </source>
</evidence>